<evidence type="ECO:0000259" key="13">
    <source>
        <dbReference type="Pfam" id="PF08242"/>
    </source>
</evidence>
<dbReference type="GO" id="GO:0031047">
    <property type="term" value="P:regulatory ncRNA-mediated gene silencing"/>
    <property type="evidence" value="ECO:0007669"/>
    <property type="project" value="UniProtKB-KW"/>
</dbReference>
<evidence type="ECO:0000256" key="8">
    <source>
        <dbReference type="ARBA" id="ARBA00022842"/>
    </source>
</evidence>
<evidence type="ECO:0000256" key="4">
    <source>
        <dbReference type="ARBA" id="ARBA00022603"/>
    </source>
</evidence>
<evidence type="ECO:0000256" key="3">
    <source>
        <dbReference type="ARBA" id="ARBA00021330"/>
    </source>
</evidence>
<evidence type="ECO:0000313" key="15">
    <source>
        <dbReference type="EMBL" id="TQM43499.1"/>
    </source>
</evidence>
<evidence type="ECO:0000256" key="5">
    <source>
        <dbReference type="ARBA" id="ARBA00022679"/>
    </source>
</evidence>
<feature type="domain" description="Methyltransferase type 12" evidence="13">
    <location>
        <begin position="322"/>
        <end position="414"/>
    </location>
</feature>
<name>A0A543GBQ1_9PSEU</name>
<dbReference type="AlphaFoldDB" id="A0A543GBQ1"/>
<dbReference type="GO" id="GO:0046872">
    <property type="term" value="F:metal ion binding"/>
    <property type="evidence" value="ECO:0007669"/>
    <property type="project" value="UniProtKB-KW"/>
</dbReference>
<dbReference type="InterPro" id="IPR024026">
    <property type="entry name" value="3'-RNA_MeTfrase_Hen1_bac"/>
</dbReference>
<feature type="domain" description="Hen1 N-terminal" evidence="14">
    <location>
        <begin position="15"/>
        <end position="253"/>
    </location>
</feature>
<dbReference type="Pfam" id="PF12623">
    <property type="entry name" value="Hen1_L"/>
    <property type="match status" value="1"/>
</dbReference>
<keyword evidence="16" id="KW-1185">Reference proteome</keyword>
<dbReference type="InterPro" id="IPR013217">
    <property type="entry name" value="Methyltransf_12"/>
</dbReference>
<gene>
    <name evidence="15" type="ORF">FB388_0845</name>
</gene>
<evidence type="ECO:0000256" key="10">
    <source>
        <dbReference type="ARBA" id="ARBA00023158"/>
    </source>
</evidence>
<dbReference type="InterPro" id="IPR029063">
    <property type="entry name" value="SAM-dependent_MTases_sf"/>
</dbReference>
<keyword evidence="10" id="KW-0943">RNA-mediated gene silencing</keyword>
<protein>
    <recommendedName>
        <fullName evidence="3">Small RNA 2'-O-methyltransferase</fullName>
        <ecNumber evidence="11">2.1.1.386</ecNumber>
    </recommendedName>
</protein>
<dbReference type="SUPFAM" id="SSF53335">
    <property type="entry name" value="S-adenosyl-L-methionine-dependent methyltransferases"/>
    <property type="match status" value="1"/>
</dbReference>
<dbReference type="InterPro" id="IPR026610">
    <property type="entry name" value="Hen1"/>
</dbReference>
<dbReference type="InterPro" id="IPR038546">
    <property type="entry name" value="Hen1_N_sf"/>
</dbReference>
<dbReference type="EC" id="2.1.1.386" evidence="11"/>
<evidence type="ECO:0000256" key="7">
    <source>
        <dbReference type="ARBA" id="ARBA00022723"/>
    </source>
</evidence>
<comment type="similarity">
    <text evidence="2">Belongs to the methyltransferase superfamily. HEN1 family.</text>
</comment>
<organism evidence="15 16">
    <name type="scientific">Pseudonocardia cypriaca</name>
    <dbReference type="NCBI Taxonomy" id="882449"/>
    <lineage>
        <taxon>Bacteria</taxon>
        <taxon>Bacillati</taxon>
        <taxon>Actinomycetota</taxon>
        <taxon>Actinomycetes</taxon>
        <taxon>Pseudonocardiales</taxon>
        <taxon>Pseudonocardiaceae</taxon>
        <taxon>Pseudonocardia</taxon>
    </lineage>
</organism>
<comment type="caution">
    <text evidence="15">The sequence shown here is derived from an EMBL/GenBank/DDBJ whole genome shotgun (WGS) entry which is preliminary data.</text>
</comment>
<evidence type="ECO:0000256" key="11">
    <source>
        <dbReference type="ARBA" id="ARBA00035025"/>
    </source>
</evidence>
<dbReference type="Gene3D" id="3.40.50.150">
    <property type="entry name" value="Vaccinia Virus protein VP39"/>
    <property type="match status" value="1"/>
</dbReference>
<keyword evidence="4 15" id="KW-0489">Methyltransferase</keyword>
<dbReference type="Proteomes" id="UP000319818">
    <property type="component" value="Unassembled WGS sequence"/>
</dbReference>
<dbReference type="CDD" id="cd02440">
    <property type="entry name" value="AdoMet_MTases"/>
    <property type="match status" value="1"/>
</dbReference>
<evidence type="ECO:0000256" key="6">
    <source>
        <dbReference type="ARBA" id="ARBA00022691"/>
    </source>
</evidence>
<evidence type="ECO:0000256" key="2">
    <source>
        <dbReference type="ARBA" id="ARBA00009026"/>
    </source>
</evidence>
<evidence type="ECO:0000259" key="14">
    <source>
        <dbReference type="Pfam" id="PF12623"/>
    </source>
</evidence>
<evidence type="ECO:0000256" key="12">
    <source>
        <dbReference type="ARBA" id="ARBA00048418"/>
    </source>
</evidence>
<keyword evidence="5 15" id="KW-0808">Transferase</keyword>
<dbReference type="PANTHER" id="PTHR21404:SF3">
    <property type="entry name" value="SMALL RNA 2'-O-METHYLTRANSFERASE"/>
    <property type="match status" value="1"/>
</dbReference>
<keyword evidence="9" id="KW-0694">RNA-binding</keyword>
<sequence>MPASPRALSGRLRPVLLTLTTTAEPATDLGFLLHKHPDRAQTFPVTAGRAHVFYPRAEPELCTAALLLEVDPIALVRGRSDASTLGQYVNDRPYAAGSMLAVALAGVFSSAMKGRCAARPELPSRAIPLTVHIPTLPCSGGAELVERLFAPLGWQVDATPVPLDPQIPEWGDSRYLDTTLTGRLRLADALTHLYVLLPVLDGAKHYWVDADEVDKLLRAGGEWLAAHAERELITRRYLAHRGAYVRTALERLAEADEVEVTALDNALEAPVVEPECQHGHLQDTTGHEGGHADVPEKPVPLAVQRRGSVLAVLRASGARRVLDLGCGGGALLRDLLADSQFTEILGVDVSAGALEVAARRLRLDRLPERQRERVALRQSALTYADASLAGYDAAVLMEVIEHVDEVRLPALEHAVLGVARPRTLVVTTPNVEHNVRFETLEPGRFRHADHRFEWTRAQFRTWATAAASRHGYGVRFLPVGPDDPEVGPPTQMAVFEREAAS</sequence>
<dbReference type="EMBL" id="VFPH01000001">
    <property type="protein sequence ID" value="TQM43499.1"/>
    <property type="molecule type" value="Genomic_DNA"/>
</dbReference>
<dbReference type="GO" id="GO:0003723">
    <property type="term" value="F:RNA binding"/>
    <property type="evidence" value="ECO:0007669"/>
    <property type="project" value="UniProtKB-KW"/>
</dbReference>
<keyword evidence="8" id="KW-0460">Magnesium</keyword>
<dbReference type="NCBIfam" id="TIGR04074">
    <property type="entry name" value="bacter_Hen1"/>
    <property type="match status" value="1"/>
</dbReference>
<reference evidence="15 16" key="1">
    <citation type="submission" date="2019-06" db="EMBL/GenBank/DDBJ databases">
        <title>Sequencing the genomes of 1000 actinobacteria strains.</title>
        <authorList>
            <person name="Klenk H.-P."/>
        </authorList>
    </citation>
    <scope>NUCLEOTIDE SEQUENCE [LARGE SCALE GENOMIC DNA]</scope>
    <source>
        <strain evidence="15 16">DSM 45511</strain>
    </source>
</reference>
<comment type="catalytic activity">
    <reaction evidence="12">
        <text>small RNA 3'-end nucleotide + S-adenosyl-L-methionine = small RNA 3'-end 2'-O-methylnucleotide + S-adenosyl-L-homocysteine + H(+)</text>
        <dbReference type="Rhea" id="RHEA:37887"/>
        <dbReference type="Rhea" id="RHEA-COMP:10415"/>
        <dbReference type="Rhea" id="RHEA-COMP:10416"/>
        <dbReference type="ChEBI" id="CHEBI:15378"/>
        <dbReference type="ChEBI" id="CHEBI:57856"/>
        <dbReference type="ChEBI" id="CHEBI:59789"/>
        <dbReference type="ChEBI" id="CHEBI:74896"/>
        <dbReference type="ChEBI" id="CHEBI:74898"/>
        <dbReference type="EC" id="2.1.1.386"/>
    </reaction>
</comment>
<evidence type="ECO:0000256" key="1">
    <source>
        <dbReference type="ARBA" id="ARBA00001946"/>
    </source>
</evidence>
<proteinExistence type="inferred from homology"/>
<accession>A0A543GBQ1</accession>
<dbReference type="InterPro" id="IPR024740">
    <property type="entry name" value="Hen1_N"/>
</dbReference>
<dbReference type="Gene3D" id="3.30.1610.20">
    <property type="entry name" value="Hen1, N-terminal domain"/>
    <property type="match status" value="1"/>
</dbReference>
<dbReference type="GO" id="GO:0001510">
    <property type="term" value="P:RNA methylation"/>
    <property type="evidence" value="ECO:0007669"/>
    <property type="project" value="InterPro"/>
</dbReference>
<evidence type="ECO:0000313" key="16">
    <source>
        <dbReference type="Proteomes" id="UP000319818"/>
    </source>
</evidence>
<dbReference type="Pfam" id="PF08242">
    <property type="entry name" value="Methyltransf_12"/>
    <property type="match status" value="1"/>
</dbReference>
<keyword evidence="6" id="KW-0949">S-adenosyl-L-methionine</keyword>
<evidence type="ECO:0000256" key="9">
    <source>
        <dbReference type="ARBA" id="ARBA00022884"/>
    </source>
</evidence>
<dbReference type="GO" id="GO:0090486">
    <property type="term" value="F:small RNA 2'-O-methyltransferase activity"/>
    <property type="evidence" value="ECO:0007669"/>
    <property type="project" value="UniProtKB-EC"/>
</dbReference>
<dbReference type="PANTHER" id="PTHR21404">
    <property type="entry name" value="HEN1"/>
    <property type="match status" value="1"/>
</dbReference>
<keyword evidence="7" id="KW-0479">Metal-binding</keyword>
<comment type="cofactor">
    <cofactor evidence="1">
        <name>Mg(2+)</name>
        <dbReference type="ChEBI" id="CHEBI:18420"/>
    </cofactor>
</comment>